<protein>
    <recommendedName>
        <fullName evidence="3">ABC transporter permease</fullName>
    </recommendedName>
</protein>
<dbReference type="EMBL" id="UOEU01000764">
    <property type="protein sequence ID" value="VAW39765.1"/>
    <property type="molecule type" value="Genomic_DNA"/>
</dbReference>
<dbReference type="GO" id="GO:0140359">
    <property type="term" value="F:ABC-type transporter activity"/>
    <property type="evidence" value="ECO:0007669"/>
    <property type="project" value="InterPro"/>
</dbReference>
<feature type="transmembrane region" description="Helical" evidence="1">
    <location>
        <begin position="114"/>
        <end position="138"/>
    </location>
</feature>
<gene>
    <name evidence="2" type="ORF">MNBD_CHLOROFLEXI01-1026</name>
</gene>
<reference evidence="2" key="1">
    <citation type="submission" date="2018-06" db="EMBL/GenBank/DDBJ databases">
        <authorList>
            <person name="Zhirakovskaya E."/>
        </authorList>
    </citation>
    <scope>NUCLEOTIDE SEQUENCE</scope>
</reference>
<evidence type="ECO:0000313" key="2">
    <source>
        <dbReference type="EMBL" id="VAW39765.1"/>
    </source>
</evidence>
<dbReference type="PANTHER" id="PTHR43471">
    <property type="entry name" value="ABC TRANSPORTER PERMEASE"/>
    <property type="match status" value="1"/>
</dbReference>
<dbReference type="GO" id="GO:0005886">
    <property type="term" value="C:plasma membrane"/>
    <property type="evidence" value="ECO:0007669"/>
    <property type="project" value="UniProtKB-SubCell"/>
</dbReference>
<feature type="transmembrane region" description="Helical" evidence="1">
    <location>
        <begin position="175"/>
        <end position="194"/>
    </location>
</feature>
<keyword evidence="1" id="KW-0472">Membrane</keyword>
<keyword evidence="1" id="KW-0812">Transmembrane</keyword>
<feature type="transmembrane region" description="Helical" evidence="1">
    <location>
        <begin position="150"/>
        <end position="168"/>
    </location>
</feature>
<dbReference type="AlphaFoldDB" id="A0A3B0V852"/>
<feature type="transmembrane region" description="Helical" evidence="1">
    <location>
        <begin position="20"/>
        <end position="43"/>
    </location>
</feature>
<accession>A0A3B0V852</accession>
<feature type="transmembrane region" description="Helical" evidence="1">
    <location>
        <begin position="254"/>
        <end position="273"/>
    </location>
</feature>
<keyword evidence="1" id="KW-1133">Transmembrane helix</keyword>
<organism evidence="2">
    <name type="scientific">hydrothermal vent metagenome</name>
    <dbReference type="NCBI Taxonomy" id="652676"/>
    <lineage>
        <taxon>unclassified sequences</taxon>
        <taxon>metagenomes</taxon>
        <taxon>ecological metagenomes</taxon>
    </lineage>
</organism>
<sequence>MKTILIFAELTIRETQRSRVLWLILLLAIGFLTVFGLGLHLIFREIVQAGIPMDEIELGLGMLFSAGLYAINFLVVVMAVLISVTAVSGEIDSHTIEALVTKPVRRWQIILGKWLGFTVILTLYTLLLIGGIILLYRWRTGFSISNIPSGLGLMLLQGQLILSLTLLGGTRLSTLANGVLAFMLVGIAFIGGWVEQIGSLLQNETAVDIGIVTSLIMPTEILWKQALVLLQPRVATSPFAAGPFVVLSQPSNLMIGYAVLYTAVLLLLALISFSHRDL</sequence>
<dbReference type="Pfam" id="PF12679">
    <property type="entry name" value="ABC2_membrane_2"/>
    <property type="match status" value="1"/>
</dbReference>
<evidence type="ECO:0000256" key="1">
    <source>
        <dbReference type="SAM" id="Phobius"/>
    </source>
</evidence>
<name>A0A3B0V852_9ZZZZ</name>
<evidence type="ECO:0008006" key="3">
    <source>
        <dbReference type="Google" id="ProtNLM"/>
    </source>
</evidence>
<feature type="transmembrane region" description="Helical" evidence="1">
    <location>
        <begin position="63"/>
        <end position="87"/>
    </location>
</feature>
<proteinExistence type="predicted"/>